<name>A0A6P8ZRD8_THRPL</name>
<dbReference type="OrthoDB" id="10587827at2759"/>
<dbReference type="Proteomes" id="UP000515158">
    <property type="component" value="Unplaced"/>
</dbReference>
<dbReference type="InterPro" id="IPR011990">
    <property type="entry name" value="TPR-like_helical_dom_sf"/>
</dbReference>
<dbReference type="PROSITE" id="PS50005">
    <property type="entry name" value="TPR"/>
    <property type="match status" value="1"/>
</dbReference>
<proteinExistence type="predicted"/>
<dbReference type="KEGG" id="tpal:117649099"/>
<evidence type="ECO:0000313" key="4">
    <source>
        <dbReference type="RefSeq" id="XP_034247430.1"/>
    </source>
</evidence>
<dbReference type="RefSeq" id="XP_034247429.1">
    <property type="nucleotide sequence ID" value="XM_034391538.1"/>
</dbReference>
<feature type="repeat" description="TPR" evidence="1">
    <location>
        <begin position="219"/>
        <end position="252"/>
    </location>
</feature>
<organism evidence="3">
    <name type="scientific">Thrips palmi</name>
    <name type="common">Melon thrips</name>
    <dbReference type="NCBI Taxonomy" id="161013"/>
    <lineage>
        <taxon>Eukaryota</taxon>
        <taxon>Metazoa</taxon>
        <taxon>Ecdysozoa</taxon>
        <taxon>Arthropoda</taxon>
        <taxon>Hexapoda</taxon>
        <taxon>Insecta</taxon>
        <taxon>Pterygota</taxon>
        <taxon>Neoptera</taxon>
        <taxon>Paraneoptera</taxon>
        <taxon>Thysanoptera</taxon>
        <taxon>Terebrantia</taxon>
        <taxon>Thripoidea</taxon>
        <taxon>Thripidae</taxon>
        <taxon>Thrips</taxon>
    </lineage>
</organism>
<dbReference type="Gene3D" id="1.25.40.10">
    <property type="entry name" value="Tetratricopeptide repeat domain"/>
    <property type="match status" value="1"/>
</dbReference>
<sequence>MDRVLRSTECPFTWETPLLPVKDLERYLSVIDDKDSLCMVWNEVMIKTRLAAAFCLEKRVRSEAVSRRYIVEAYLRIVPALWGPREDGDLVQDYGLALRHLVDATWAHICRDFHGGDPAAMRHLDAFLRRDMVHFDTLCGHFKSALVAIRADMAGYPENISAARQAIEMNPNEGQWHTILAKVMVNSRQTLKHDGVRWLHSTQEEKTAAETGHKLARNPESYLTLARVNEDLGYYSKAVELLREGIAAYPHNVYLLWRGADIVRALPKPHRNRALAVRWYERALDLEGDCLMLHQRLGSLHLERNDKAAAATHMKRFACHMNMSFPSIVGSDLKEDEFYELISKGVDKFIKSEVPHYYR</sequence>
<dbReference type="RefSeq" id="XP_034247430.1">
    <property type="nucleotide sequence ID" value="XM_034391539.1"/>
</dbReference>
<dbReference type="GeneID" id="117649099"/>
<evidence type="ECO:0000313" key="3">
    <source>
        <dbReference type="RefSeq" id="XP_034247429.1"/>
    </source>
</evidence>
<evidence type="ECO:0000256" key="1">
    <source>
        <dbReference type="PROSITE-ProRule" id="PRU00339"/>
    </source>
</evidence>
<keyword evidence="1" id="KW-0802">TPR repeat</keyword>
<evidence type="ECO:0000313" key="2">
    <source>
        <dbReference type="Proteomes" id="UP000515158"/>
    </source>
</evidence>
<dbReference type="SUPFAM" id="SSF48452">
    <property type="entry name" value="TPR-like"/>
    <property type="match status" value="1"/>
</dbReference>
<dbReference type="Pfam" id="PF13181">
    <property type="entry name" value="TPR_8"/>
    <property type="match status" value="1"/>
</dbReference>
<keyword evidence="2" id="KW-1185">Reference proteome</keyword>
<dbReference type="InterPro" id="IPR019734">
    <property type="entry name" value="TPR_rpt"/>
</dbReference>
<reference evidence="3 4" key="1">
    <citation type="submission" date="2025-04" db="UniProtKB">
        <authorList>
            <consortium name="RefSeq"/>
        </authorList>
    </citation>
    <scope>IDENTIFICATION</scope>
    <source>
        <tissue evidence="3 4">Total insect</tissue>
    </source>
</reference>
<accession>A0A6P8ZRD8</accession>
<protein>
    <submittedName>
        <fullName evidence="3 4">Uncharacterized protein LOC117649099</fullName>
    </submittedName>
</protein>
<dbReference type="AlphaFoldDB" id="A0A6P8ZRD8"/>
<gene>
    <name evidence="3 4" type="primary">LOC117649099</name>
</gene>